<evidence type="ECO:0000259" key="3">
    <source>
        <dbReference type="Pfam" id="PF20152"/>
    </source>
</evidence>
<keyword evidence="2" id="KW-0812">Transmembrane</keyword>
<feature type="transmembrane region" description="Helical" evidence="2">
    <location>
        <begin position="124"/>
        <end position="147"/>
    </location>
</feature>
<feature type="transmembrane region" description="Helical" evidence="2">
    <location>
        <begin position="50"/>
        <end position="72"/>
    </location>
</feature>
<feature type="transmembrane region" description="Helical" evidence="2">
    <location>
        <begin position="92"/>
        <end position="112"/>
    </location>
</feature>
<feature type="domain" description="DUF6534" evidence="3">
    <location>
        <begin position="170"/>
        <end position="256"/>
    </location>
</feature>
<sequence>MAFNDGQTLDNTLGSLFIGSIAAALLYGVTSLQAYWYYHWYHGRDSRVHQISVGLLWGLDTVHLILIVHGVYHYCVEGFGNRATLLEIVWSMKLQVTVNVVIILLVQALYAYRVWLLGGYHNSIVAYFVVATVLGGFAIGIILAYKVYTVTLFSDHEHIGWAIIASLATSTVVDFIIAFSMCYYLRKSRGLQSRLNSKLSTMMQFVLSSGFLTSACSTTALVAYVAMPHTLVFIGVESLLTKLYINSFLAMLNARDRPHDDKPRPLSVHVQQSNSLGTNHPSSSASEMSLSTPPSSSSWKYNTSPHLSAKDVERDAATRTSSSYPW</sequence>
<name>A0ABR3JB42_9AGAR</name>
<keyword evidence="2" id="KW-0472">Membrane</keyword>
<evidence type="ECO:0000256" key="1">
    <source>
        <dbReference type="SAM" id="MobiDB-lite"/>
    </source>
</evidence>
<evidence type="ECO:0000313" key="5">
    <source>
        <dbReference type="Proteomes" id="UP001556367"/>
    </source>
</evidence>
<comment type="caution">
    <text evidence="4">The sequence shown here is derived from an EMBL/GenBank/DDBJ whole genome shotgun (WGS) entry which is preliminary data.</text>
</comment>
<feature type="transmembrane region" description="Helical" evidence="2">
    <location>
        <begin position="159"/>
        <end position="185"/>
    </location>
</feature>
<keyword evidence="5" id="KW-1185">Reference proteome</keyword>
<accession>A0ABR3JB42</accession>
<dbReference type="PANTHER" id="PTHR40465">
    <property type="entry name" value="CHROMOSOME 1, WHOLE GENOME SHOTGUN SEQUENCE"/>
    <property type="match status" value="1"/>
</dbReference>
<evidence type="ECO:0000313" key="4">
    <source>
        <dbReference type="EMBL" id="KAL0952360.1"/>
    </source>
</evidence>
<keyword evidence="2" id="KW-1133">Transmembrane helix</keyword>
<gene>
    <name evidence="4" type="ORF">HGRIS_006639</name>
</gene>
<reference evidence="5" key="1">
    <citation type="submission" date="2024-06" db="EMBL/GenBank/DDBJ databases">
        <title>Multi-omics analyses provide insights into the biosynthesis of the anticancer antibiotic pleurotin in Hohenbuehelia grisea.</title>
        <authorList>
            <person name="Weaver J.A."/>
            <person name="Alberti F."/>
        </authorList>
    </citation>
    <scope>NUCLEOTIDE SEQUENCE [LARGE SCALE GENOMIC DNA]</scope>
    <source>
        <strain evidence="5">T-177</strain>
    </source>
</reference>
<feature type="region of interest" description="Disordered" evidence="1">
    <location>
        <begin position="259"/>
        <end position="326"/>
    </location>
</feature>
<protein>
    <recommendedName>
        <fullName evidence="3">DUF6534 domain-containing protein</fullName>
    </recommendedName>
</protein>
<dbReference type="Pfam" id="PF20152">
    <property type="entry name" value="DUF6534"/>
    <property type="match status" value="1"/>
</dbReference>
<dbReference type="PANTHER" id="PTHR40465:SF1">
    <property type="entry name" value="DUF6534 DOMAIN-CONTAINING PROTEIN"/>
    <property type="match status" value="1"/>
</dbReference>
<proteinExistence type="predicted"/>
<feature type="compositionally biased region" description="Low complexity" evidence="1">
    <location>
        <begin position="281"/>
        <end position="298"/>
    </location>
</feature>
<evidence type="ECO:0000256" key="2">
    <source>
        <dbReference type="SAM" id="Phobius"/>
    </source>
</evidence>
<feature type="transmembrane region" description="Helical" evidence="2">
    <location>
        <begin position="232"/>
        <end position="254"/>
    </location>
</feature>
<feature type="compositionally biased region" description="Basic and acidic residues" evidence="1">
    <location>
        <begin position="308"/>
        <end position="317"/>
    </location>
</feature>
<feature type="transmembrane region" description="Helical" evidence="2">
    <location>
        <begin position="205"/>
        <end position="226"/>
    </location>
</feature>
<feature type="transmembrane region" description="Helical" evidence="2">
    <location>
        <begin position="16"/>
        <end position="38"/>
    </location>
</feature>
<dbReference type="InterPro" id="IPR045339">
    <property type="entry name" value="DUF6534"/>
</dbReference>
<dbReference type="Proteomes" id="UP001556367">
    <property type="component" value="Unassembled WGS sequence"/>
</dbReference>
<feature type="compositionally biased region" description="Polar residues" evidence="1">
    <location>
        <begin position="269"/>
        <end position="280"/>
    </location>
</feature>
<organism evidence="4 5">
    <name type="scientific">Hohenbuehelia grisea</name>
    <dbReference type="NCBI Taxonomy" id="104357"/>
    <lineage>
        <taxon>Eukaryota</taxon>
        <taxon>Fungi</taxon>
        <taxon>Dikarya</taxon>
        <taxon>Basidiomycota</taxon>
        <taxon>Agaricomycotina</taxon>
        <taxon>Agaricomycetes</taxon>
        <taxon>Agaricomycetidae</taxon>
        <taxon>Agaricales</taxon>
        <taxon>Pleurotineae</taxon>
        <taxon>Pleurotaceae</taxon>
        <taxon>Hohenbuehelia</taxon>
    </lineage>
</organism>
<dbReference type="EMBL" id="JASNQZ010000010">
    <property type="protein sequence ID" value="KAL0952360.1"/>
    <property type="molecule type" value="Genomic_DNA"/>
</dbReference>